<dbReference type="AlphaFoldDB" id="A0A974CH14"/>
<accession>A0A974CH14</accession>
<dbReference type="EMBL" id="CM004478">
    <property type="protein sequence ID" value="OCT73244.1"/>
    <property type="molecule type" value="Genomic_DNA"/>
</dbReference>
<sequence length="86" mass="9614">MPPSPSCPHYLPLAPSFPPIPSLLSFSLLYDPSKSLPFSFLPRFLAQLITHQLFLMDSTLCVHPLYQPYASLQPHPVCIQCMLMGS</sequence>
<evidence type="ECO:0000313" key="1">
    <source>
        <dbReference type="EMBL" id="OCT73244.1"/>
    </source>
</evidence>
<organism evidence="1 2">
    <name type="scientific">Xenopus laevis</name>
    <name type="common">African clawed frog</name>
    <dbReference type="NCBI Taxonomy" id="8355"/>
    <lineage>
        <taxon>Eukaryota</taxon>
        <taxon>Metazoa</taxon>
        <taxon>Chordata</taxon>
        <taxon>Craniata</taxon>
        <taxon>Vertebrata</taxon>
        <taxon>Euteleostomi</taxon>
        <taxon>Amphibia</taxon>
        <taxon>Batrachia</taxon>
        <taxon>Anura</taxon>
        <taxon>Pipoidea</taxon>
        <taxon>Pipidae</taxon>
        <taxon>Xenopodinae</taxon>
        <taxon>Xenopus</taxon>
        <taxon>Xenopus</taxon>
    </lineage>
</organism>
<gene>
    <name evidence="1" type="ORF">XELAEV_18036224mg</name>
</gene>
<name>A0A974CH14_XENLA</name>
<proteinExistence type="predicted"/>
<dbReference type="Proteomes" id="UP000694892">
    <property type="component" value="Chromosome 7L"/>
</dbReference>
<evidence type="ECO:0000313" key="2">
    <source>
        <dbReference type="Proteomes" id="UP000694892"/>
    </source>
</evidence>
<reference evidence="2" key="1">
    <citation type="journal article" date="2016" name="Nature">
        <title>Genome evolution in the allotetraploid frog Xenopus laevis.</title>
        <authorList>
            <person name="Session A.M."/>
            <person name="Uno Y."/>
            <person name="Kwon T."/>
            <person name="Chapman J.A."/>
            <person name="Toyoda A."/>
            <person name="Takahashi S."/>
            <person name="Fukui A."/>
            <person name="Hikosaka A."/>
            <person name="Suzuki A."/>
            <person name="Kondo M."/>
            <person name="van Heeringen S.J."/>
            <person name="Quigley I."/>
            <person name="Heinz S."/>
            <person name="Ogino H."/>
            <person name="Ochi H."/>
            <person name="Hellsten U."/>
            <person name="Lyons J.B."/>
            <person name="Simakov O."/>
            <person name="Putnam N."/>
            <person name="Stites J."/>
            <person name="Kuroki Y."/>
            <person name="Tanaka T."/>
            <person name="Michiue T."/>
            <person name="Watanabe M."/>
            <person name="Bogdanovic O."/>
            <person name="Lister R."/>
            <person name="Georgiou G."/>
            <person name="Paranjpe S.S."/>
            <person name="van Kruijsbergen I."/>
            <person name="Shu S."/>
            <person name="Carlson J."/>
            <person name="Kinoshita T."/>
            <person name="Ohta Y."/>
            <person name="Mawaribuchi S."/>
            <person name="Jenkins J."/>
            <person name="Grimwood J."/>
            <person name="Schmutz J."/>
            <person name="Mitros T."/>
            <person name="Mozaffari S.V."/>
            <person name="Suzuki Y."/>
            <person name="Haramoto Y."/>
            <person name="Yamamoto T.S."/>
            <person name="Takagi C."/>
            <person name="Heald R."/>
            <person name="Miller K."/>
            <person name="Haudenschild C."/>
            <person name="Kitzman J."/>
            <person name="Nakayama T."/>
            <person name="Izutsu Y."/>
            <person name="Robert J."/>
            <person name="Fortriede J."/>
            <person name="Burns K."/>
            <person name="Lotay V."/>
            <person name="Karimi K."/>
            <person name="Yasuoka Y."/>
            <person name="Dichmann D.S."/>
            <person name="Flajnik M.F."/>
            <person name="Houston D.W."/>
            <person name="Shendure J."/>
            <person name="DuPasquier L."/>
            <person name="Vize P.D."/>
            <person name="Zorn A.M."/>
            <person name="Ito M."/>
            <person name="Marcotte E.M."/>
            <person name="Wallingford J.B."/>
            <person name="Ito Y."/>
            <person name="Asashima M."/>
            <person name="Ueno N."/>
            <person name="Matsuda Y."/>
            <person name="Veenstra G.J."/>
            <person name="Fujiyama A."/>
            <person name="Harland R.M."/>
            <person name="Taira M."/>
            <person name="Rokhsar D.S."/>
        </authorList>
    </citation>
    <scope>NUCLEOTIDE SEQUENCE [LARGE SCALE GENOMIC DNA]</scope>
    <source>
        <strain evidence="2">J</strain>
    </source>
</reference>
<protein>
    <submittedName>
        <fullName evidence="1">Uncharacterized protein</fullName>
    </submittedName>
</protein>